<organism evidence="2 3">
    <name type="scientific">Romanomermis culicivorax</name>
    <name type="common">Nematode worm</name>
    <dbReference type="NCBI Taxonomy" id="13658"/>
    <lineage>
        <taxon>Eukaryota</taxon>
        <taxon>Metazoa</taxon>
        <taxon>Ecdysozoa</taxon>
        <taxon>Nematoda</taxon>
        <taxon>Enoplea</taxon>
        <taxon>Dorylaimia</taxon>
        <taxon>Mermithida</taxon>
        <taxon>Mermithoidea</taxon>
        <taxon>Mermithidae</taxon>
        <taxon>Romanomermis</taxon>
    </lineage>
</organism>
<reference evidence="3" key="1">
    <citation type="submission" date="2022-11" db="UniProtKB">
        <authorList>
            <consortium name="WormBaseParasite"/>
        </authorList>
    </citation>
    <scope>IDENTIFICATION</scope>
</reference>
<evidence type="ECO:0000313" key="3">
    <source>
        <dbReference type="WBParaSite" id="nRc.2.0.1.t47080-RA"/>
    </source>
</evidence>
<name>A0A915L7J2_ROMCU</name>
<sequence>SSSEDEEDQIELEDINIGNKLFFVLSTSGLTGNRIIGIYIKMKRISPPKLNIAAEPVIDSQKSLVCTNNDYLPEQLKIEIFPDYFHKIFLRVLG</sequence>
<keyword evidence="1" id="KW-1133">Transmembrane helix</keyword>
<dbReference type="Proteomes" id="UP000887565">
    <property type="component" value="Unplaced"/>
</dbReference>
<keyword evidence="1" id="KW-0472">Membrane</keyword>
<proteinExistence type="predicted"/>
<evidence type="ECO:0000256" key="1">
    <source>
        <dbReference type="SAM" id="Phobius"/>
    </source>
</evidence>
<feature type="transmembrane region" description="Helical" evidence="1">
    <location>
        <begin position="21"/>
        <end position="40"/>
    </location>
</feature>
<accession>A0A915L7J2</accession>
<dbReference type="AlphaFoldDB" id="A0A915L7J2"/>
<keyword evidence="1" id="KW-0812">Transmembrane</keyword>
<protein>
    <submittedName>
        <fullName evidence="3">Uncharacterized protein</fullName>
    </submittedName>
</protein>
<dbReference type="WBParaSite" id="nRc.2.0.1.t47080-RA">
    <property type="protein sequence ID" value="nRc.2.0.1.t47080-RA"/>
    <property type="gene ID" value="nRc.2.0.1.g47080"/>
</dbReference>
<keyword evidence="2" id="KW-1185">Reference proteome</keyword>
<evidence type="ECO:0000313" key="2">
    <source>
        <dbReference type="Proteomes" id="UP000887565"/>
    </source>
</evidence>